<dbReference type="STRING" id="1675527.AIOL_000888"/>
<dbReference type="EMBL" id="LFTY01000001">
    <property type="protein sequence ID" value="KMW60724.1"/>
    <property type="molecule type" value="Genomic_DNA"/>
</dbReference>
<accession>A0A0J9EGD1</accession>
<gene>
    <name evidence="1" type="ORF">AIOL_000888</name>
</gene>
<evidence type="ECO:0000313" key="2">
    <source>
        <dbReference type="Proteomes" id="UP000037178"/>
    </source>
</evidence>
<reference evidence="1 2" key="1">
    <citation type="submission" date="2015-06" db="EMBL/GenBank/DDBJ databases">
        <title>Draft genome sequence of an Alphaproteobacteria species associated to the Mediterranean sponge Oscarella lobularis.</title>
        <authorList>
            <person name="Jourda C."/>
            <person name="Santini S."/>
            <person name="Claverie J.-M."/>
        </authorList>
    </citation>
    <scope>NUCLEOTIDE SEQUENCE [LARGE SCALE GENOMIC DNA]</scope>
    <source>
        <strain evidence="1">IGS</strain>
    </source>
</reference>
<dbReference type="AlphaFoldDB" id="A0A0J9EGD1"/>
<evidence type="ECO:0000313" key="1">
    <source>
        <dbReference type="EMBL" id="KMW60724.1"/>
    </source>
</evidence>
<dbReference type="Proteomes" id="UP000037178">
    <property type="component" value="Unassembled WGS sequence"/>
</dbReference>
<protein>
    <submittedName>
        <fullName evidence="1">Uncharacterized protein</fullName>
    </submittedName>
</protein>
<dbReference type="PATRIC" id="fig|1675527.3.peg.949"/>
<name>A0A0J9EGD1_9RHOB</name>
<comment type="caution">
    <text evidence="1">The sequence shown here is derived from an EMBL/GenBank/DDBJ whole genome shotgun (WGS) entry which is preliminary data.</text>
</comment>
<keyword evidence="2" id="KW-1185">Reference proteome</keyword>
<proteinExistence type="predicted"/>
<organism evidence="1 2">
    <name type="scientific">Candidatus Rhodobacter oscarellae</name>
    <dbReference type="NCBI Taxonomy" id="1675527"/>
    <lineage>
        <taxon>Bacteria</taxon>
        <taxon>Pseudomonadati</taxon>
        <taxon>Pseudomonadota</taxon>
        <taxon>Alphaproteobacteria</taxon>
        <taxon>Rhodobacterales</taxon>
        <taxon>Rhodobacter group</taxon>
        <taxon>Rhodobacter</taxon>
    </lineage>
</organism>
<sequence length="183" mass="20720">MALNILELQNNLCSINFQQPHLSDFCGKWGLGDKPERTERLAWEAREPNSCQALRRHMEQFPDGALVGLAADHLNAKTLVVDERWVPDQVSWPYTASVPGDGAIDEATAKTKTMNAAAQEAETICKAYAESDLYRFKSVTLQEPKWECFELLSGHFCGFDTKQICQLERLERTNREVCRTSNP</sequence>